<accession>A0A7W9BIK5</accession>
<sequence length="456" mass="51469">MISRIEIDGFRSLIDFQLDMRPGLNIMVGPNGAGKTNIILFFEFLTSLIDNQLSEAINRCGGAGSIFRKTEDGGFVKEIRVNILGYTESPYAKSELRYIQYQYEFTIGLSHDDDFVFFKQQKFSISSNKKRMNDQSWDLVLWSDFDEESQTNTTKIKSVDFRKAPENAWRFAGQDSLTKANKTRAIEAMLNRSIDWDRPLPTIASVLMTEARDVVRDFASGNALNVEPAIAKKYEDSATAPGIRRNGGGLAATLYSLDRLENSNAPRVKMRPRPAIYRNSSPPFLAAKGTLSKINEYVRLVNDEIIKIAVRKDHDDNNLKIFVTLKGTKKDLSLPFAFMSDGTIKWITLVTAIFTNREMFAIEEPENFIHPAMQQEILDLMRNARGFAKKDNFVLMTTHSETLLNAAAPDEVITVRMENGRTIPNRPQNPEELKSEINRSGFGLGYLYLAGALENG</sequence>
<dbReference type="InterPro" id="IPR003959">
    <property type="entry name" value="ATPase_AAA_core"/>
</dbReference>
<feature type="domain" description="Endonuclease GajA/Old nuclease/RecF-like AAA" evidence="1">
    <location>
        <begin position="1"/>
        <end position="162"/>
    </location>
</feature>
<dbReference type="RefSeq" id="WP_183525220.1">
    <property type="nucleotide sequence ID" value="NZ_JACIJM010000001.1"/>
</dbReference>
<dbReference type="PIRSF" id="PIRSF029347">
    <property type="entry name" value="RecF"/>
    <property type="match status" value="1"/>
</dbReference>
<dbReference type="Proteomes" id="UP000535415">
    <property type="component" value="Unassembled WGS sequence"/>
</dbReference>
<dbReference type="GO" id="GO:0000731">
    <property type="term" value="P:DNA synthesis involved in DNA repair"/>
    <property type="evidence" value="ECO:0007669"/>
    <property type="project" value="TreeGrafter"/>
</dbReference>
<dbReference type="GO" id="GO:0006302">
    <property type="term" value="P:double-strand break repair"/>
    <property type="evidence" value="ECO:0007669"/>
    <property type="project" value="TreeGrafter"/>
</dbReference>
<proteinExistence type="predicted"/>
<reference evidence="3 4" key="1">
    <citation type="submission" date="2020-08" db="EMBL/GenBank/DDBJ databases">
        <title>Genomic Encyclopedia of Type Strains, Phase IV (KMG-IV): sequencing the most valuable type-strain genomes for metagenomic binning, comparative biology and taxonomic classification.</title>
        <authorList>
            <person name="Goeker M."/>
        </authorList>
    </citation>
    <scope>NUCLEOTIDE SEQUENCE [LARGE SCALE GENOMIC DNA]</scope>
    <source>
        <strain evidence="3 4">DSM 101064</strain>
    </source>
</reference>
<dbReference type="Pfam" id="PF13175">
    <property type="entry name" value="AAA_15"/>
    <property type="match status" value="1"/>
</dbReference>
<comment type="caution">
    <text evidence="3">The sequence shown here is derived from an EMBL/GenBank/DDBJ whole genome shotgun (WGS) entry which is preliminary data.</text>
</comment>
<dbReference type="Pfam" id="PF13304">
    <property type="entry name" value="AAA_21"/>
    <property type="match status" value="1"/>
</dbReference>
<dbReference type="EMBL" id="JACIJM010000001">
    <property type="protein sequence ID" value="MBB5720976.1"/>
    <property type="molecule type" value="Genomic_DNA"/>
</dbReference>
<evidence type="ECO:0000313" key="3">
    <source>
        <dbReference type="EMBL" id="MBB5720976.1"/>
    </source>
</evidence>
<organism evidence="3 4">
    <name type="scientific">Yoonia ponticola</name>
    <dbReference type="NCBI Taxonomy" id="1524255"/>
    <lineage>
        <taxon>Bacteria</taxon>
        <taxon>Pseudomonadati</taxon>
        <taxon>Pseudomonadota</taxon>
        <taxon>Alphaproteobacteria</taxon>
        <taxon>Rhodobacterales</taxon>
        <taxon>Paracoccaceae</taxon>
        <taxon>Yoonia</taxon>
    </lineage>
</organism>
<dbReference type="InterPro" id="IPR041685">
    <property type="entry name" value="AAA_GajA/Old/RecF-like"/>
</dbReference>
<evidence type="ECO:0000259" key="1">
    <source>
        <dbReference type="Pfam" id="PF13175"/>
    </source>
</evidence>
<name>A0A7W9BIK5_9RHOB</name>
<dbReference type="AlphaFoldDB" id="A0A7W9BIK5"/>
<dbReference type="SUPFAM" id="SSF52540">
    <property type="entry name" value="P-loop containing nucleoside triphosphate hydrolases"/>
    <property type="match status" value="1"/>
</dbReference>
<protein>
    <submittedName>
        <fullName evidence="3">Putative ATPase</fullName>
    </submittedName>
</protein>
<dbReference type="GO" id="GO:0016887">
    <property type="term" value="F:ATP hydrolysis activity"/>
    <property type="evidence" value="ECO:0007669"/>
    <property type="project" value="InterPro"/>
</dbReference>
<evidence type="ECO:0000259" key="2">
    <source>
        <dbReference type="Pfam" id="PF13304"/>
    </source>
</evidence>
<dbReference type="InterPro" id="IPR014555">
    <property type="entry name" value="RecF-like"/>
</dbReference>
<dbReference type="PANTHER" id="PTHR32182">
    <property type="entry name" value="DNA REPLICATION AND REPAIR PROTEIN RECF"/>
    <property type="match status" value="1"/>
</dbReference>
<dbReference type="GO" id="GO:0005524">
    <property type="term" value="F:ATP binding"/>
    <property type="evidence" value="ECO:0007669"/>
    <property type="project" value="InterPro"/>
</dbReference>
<feature type="domain" description="ATPase AAA-type core" evidence="2">
    <location>
        <begin position="302"/>
        <end position="405"/>
    </location>
</feature>
<gene>
    <name evidence="3" type="ORF">FHS72_000580</name>
</gene>
<dbReference type="InterPro" id="IPR027417">
    <property type="entry name" value="P-loop_NTPase"/>
</dbReference>
<dbReference type="PANTHER" id="PTHR32182:SF22">
    <property type="entry name" value="ATP-DEPENDENT ENDONUCLEASE, OLD FAMILY-RELATED"/>
    <property type="match status" value="1"/>
</dbReference>
<keyword evidence="4" id="KW-1185">Reference proteome</keyword>
<dbReference type="Gene3D" id="3.40.50.300">
    <property type="entry name" value="P-loop containing nucleotide triphosphate hydrolases"/>
    <property type="match status" value="2"/>
</dbReference>
<evidence type="ECO:0000313" key="4">
    <source>
        <dbReference type="Proteomes" id="UP000535415"/>
    </source>
</evidence>